<reference evidence="2" key="1">
    <citation type="journal article" date="2019" name="Int. J. Syst. Evol. Microbiol.">
        <title>The Global Catalogue of Microorganisms (GCM) 10K type strain sequencing project: providing services to taxonomists for standard genome sequencing and annotation.</title>
        <authorList>
            <consortium name="The Broad Institute Genomics Platform"/>
            <consortium name="The Broad Institute Genome Sequencing Center for Infectious Disease"/>
            <person name="Wu L."/>
            <person name="Ma J."/>
        </authorList>
    </citation>
    <scope>NUCLEOTIDE SEQUENCE [LARGE SCALE GENOMIC DNA]</scope>
    <source>
        <strain evidence="2">JCM 17555</strain>
    </source>
</reference>
<evidence type="ECO:0000313" key="2">
    <source>
        <dbReference type="Proteomes" id="UP001501337"/>
    </source>
</evidence>
<name>A0ABP7PFR8_9GAMM</name>
<dbReference type="Gene3D" id="3.40.50.10320">
    <property type="entry name" value="LmbE-like"/>
    <property type="match status" value="1"/>
</dbReference>
<comment type="caution">
    <text evidence="1">The sequence shown here is derived from an EMBL/GenBank/DDBJ whole genome shotgun (WGS) entry which is preliminary data.</text>
</comment>
<keyword evidence="2" id="KW-1185">Reference proteome</keyword>
<dbReference type="InterPro" id="IPR024078">
    <property type="entry name" value="LmbE-like_dom_sf"/>
</dbReference>
<proteinExistence type="predicted"/>
<protein>
    <submittedName>
        <fullName evidence="1">PIG-L family deacetylase</fullName>
    </submittedName>
</protein>
<gene>
    <name evidence="1" type="ORF">GCM10022278_23290</name>
</gene>
<dbReference type="SUPFAM" id="SSF102588">
    <property type="entry name" value="LmbE-like"/>
    <property type="match status" value="1"/>
</dbReference>
<dbReference type="PANTHER" id="PTHR12993">
    <property type="entry name" value="N-ACETYLGLUCOSAMINYL-PHOSPHATIDYLINOSITOL DE-N-ACETYLASE-RELATED"/>
    <property type="match status" value="1"/>
</dbReference>
<dbReference type="EMBL" id="BAABBO010000010">
    <property type="protein sequence ID" value="GAA3964826.1"/>
    <property type="molecule type" value="Genomic_DNA"/>
</dbReference>
<accession>A0ABP7PFR8</accession>
<dbReference type="Pfam" id="PF02585">
    <property type="entry name" value="PIG-L"/>
    <property type="match status" value="1"/>
</dbReference>
<evidence type="ECO:0000313" key="1">
    <source>
        <dbReference type="EMBL" id="GAA3964826.1"/>
    </source>
</evidence>
<dbReference type="RefSeq" id="WP_344806517.1">
    <property type="nucleotide sequence ID" value="NZ_BAABBO010000010.1"/>
</dbReference>
<dbReference type="InterPro" id="IPR003737">
    <property type="entry name" value="GlcNAc_PI_deacetylase-related"/>
</dbReference>
<sequence>MTPARTLFDHLRESAEYRPGRSVADFGSTLVVAPHPDDESLGCGGTIALLRRYECPVHILFVSDGSMSHPNSLRFRRQVRRMIREEEAHAAAAVLNVTPKNLHFLRLPDTRVPLPGDDPKQPAAFQSAVAEVCRILCEVQPATVLLPWQHDEHRDHVASWHIGTSALDHCELLARRLEYPMWGMERDLASHTGLLAERDCLAIDIRHVVPEKQRAIAAHQSQISGVFNDDPEGFILDEALLSRFHNSFEYFLADRQP</sequence>
<organism evidence="1 2">
    <name type="scientific">Allohahella marinimesophila</name>
    <dbReference type="NCBI Taxonomy" id="1054972"/>
    <lineage>
        <taxon>Bacteria</taxon>
        <taxon>Pseudomonadati</taxon>
        <taxon>Pseudomonadota</taxon>
        <taxon>Gammaproteobacteria</taxon>
        <taxon>Oceanospirillales</taxon>
        <taxon>Hahellaceae</taxon>
        <taxon>Allohahella</taxon>
    </lineage>
</organism>
<dbReference type="PANTHER" id="PTHR12993:SF29">
    <property type="entry name" value="BLR3841 PROTEIN"/>
    <property type="match status" value="1"/>
</dbReference>
<dbReference type="Proteomes" id="UP001501337">
    <property type="component" value="Unassembled WGS sequence"/>
</dbReference>